<dbReference type="PANTHER" id="PTHR45657:SF61">
    <property type="entry name" value="CRAL-TRIO DOMAIN-CONTAINING PROTEIN"/>
    <property type="match status" value="1"/>
</dbReference>
<dbReference type="PROSITE" id="PS50191">
    <property type="entry name" value="CRAL_TRIO"/>
    <property type="match status" value="1"/>
</dbReference>
<dbReference type="InterPro" id="IPR051026">
    <property type="entry name" value="PI/PC_transfer"/>
</dbReference>
<feature type="compositionally biased region" description="Low complexity" evidence="1">
    <location>
        <begin position="196"/>
        <end position="208"/>
    </location>
</feature>
<dbReference type="EMBL" id="JAGRRH010000020">
    <property type="protein sequence ID" value="KAG7347325.1"/>
    <property type="molecule type" value="Genomic_DNA"/>
</dbReference>
<comment type="caution">
    <text evidence="3">The sequence shown here is derived from an EMBL/GenBank/DDBJ whole genome shotgun (WGS) entry which is preliminary data.</text>
</comment>
<feature type="domain" description="CRAL-TRIO" evidence="2">
    <location>
        <begin position="275"/>
        <end position="445"/>
    </location>
</feature>
<evidence type="ECO:0000259" key="2">
    <source>
        <dbReference type="PROSITE" id="PS50191"/>
    </source>
</evidence>
<dbReference type="Pfam" id="PF00650">
    <property type="entry name" value="CRAL_TRIO"/>
    <property type="match status" value="1"/>
</dbReference>
<dbReference type="SMART" id="SM00516">
    <property type="entry name" value="SEC14"/>
    <property type="match status" value="1"/>
</dbReference>
<gene>
    <name evidence="3" type="ORF">IV203_016030</name>
</gene>
<organism evidence="3 4">
    <name type="scientific">Nitzschia inconspicua</name>
    <dbReference type="NCBI Taxonomy" id="303405"/>
    <lineage>
        <taxon>Eukaryota</taxon>
        <taxon>Sar</taxon>
        <taxon>Stramenopiles</taxon>
        <taxon>Ochrophyta</taxon>
        <taxon>Bacillariophyta</taxon>
        <taxon>Bacillariophyceae</taxon>
        <taxon>Bacillariophycidae</taxon>
        <taxon>Bacillariales</taxon>
        <taxon>Bacillariaceae</taxon>
        <taxon>Nitzschia</taxon>
    </lineage>
</organism>
<reference evidence="3" key="1">
    <citation type="journal article" date="2021" name="Sci. Rep.">
        <title>Diploid genomic architecture of Nitzschia inconspicua, an elite biomass production diatom.</title>
        <authorList>
            <person name="Oliver A."/>
            <person name="Podell S."/>
            <person name="Pinowska A."/>
            <person name="Traller J.C."/>
            <person name="Smith S.R."/>
            <person name="McClure R."/>
            <person name="Beliaev A."/>
            <person name="Bohutskyi P."/>
            <person name="Hill E.A."/>
            <person name="Rabines A."/>
            <person name="Zheng H."/>
            <person name="Allen L.Z."/>
            <person name="Kuo A."/>
            <person name="Grigoriev I.V."/>
            <person name="Allen A.E."/>
            <person name="Hazlebeck D."/>
            <person name="Allen E.E."/>
        </authorList>
    </citation>
    <scope>NUCLEOTIDE SEQUENCE</scope>
    <source>
        <strain evidence="3">Hildebrandi</strain>
    </source>
</reference>
<protein>
    <submittedName>
        <fullName evidence="3">CRAL/TRIO domain containing protein</fullName>
    </submittedName>
</protein>
<evidence type="ECO:0000256" key="1">
    <source>
        <dbReference type="SAM" id="MobiDB-lite"/>
    </source>
</evidence>
<evidence type="ECO:0000313" key="3">
    <source>
        <dbReference type="EMBL" id="KAG7347325.1"/>
    </source>
</evidence>
<feature type="compositionally biased region" description="Polar residues" evidence="1">
    <location>
        <begin position="173"/>
        <end position="195"/>
    </location>
</feature>
<feature type="region of interest" description="Disordered" evidence="1">
    <location>
        <begin position="129"/>
        <end position="229"/>
    </location>
</feature>
<dbReference type="AlphaFoldDB" id="A0A9K3KQI6"/>
<dbReference type="InterPro" id="IPR001251">
    <property type="entry name" value="CRAL-TRIO_dom"/>
</dbReference>
<dbReference type="CDD" id="cd00170">
    <property type="entry name" value="SEC14"/>
    <property type="match status" value="1"/>
</dbReference>
<keyword evidence="4" id="KW-1185">Reference proteome</keyword>
<sequence>MLPSPKGSSCYICVGESPLIPQMLSELAFNKEHQVVEVKCPSSPTATTAMRTTIDTTSKELNDTNATSQNGSSILSSWSGLFCFSFDDPEMFYDAEEIHLRFDQDGRHILTAEELALLKQLRGGGAAAGYDENYVPTPNNLKSRTSNRPITTRDIQSTTAASHFSGFSHPSDRSSPTGSDLSHPAMSNGSLNKKQTASTSSLSAMSSAEHFQSNNDQQQQTFGGYLPHPAPQQLPLRFLRAGKGDPIEGQRRYEATLQWRREHGIDSILLEPHPNFDLIKRHYPHYYHLRGKNGEPVFFEQPPKTDLSALKAGGIDLKSLVRHYAMVTEFQWQFLEPNDMARSITVLDLEGMGMRDFVGECVEYVKMCSQFTGQHYPERAGHVIVINVPRWFSMIWNVVKPMVDEVTLQKISIVRGQKEVFDALAAKIPIENIPPEYGGRSMPLGQSPEEKDLRDLMAHNNALARGDYSCGGRHAQCRFCSWGPARSY</sequence>
<accession>A0A9K3KQI6</accession>
<reference evidence="3" key="2">
    <citation type="submission" date="2021-04" db="EMBL/GenBank/DDBJ databases">
        <authorList>
            <person name="Podell S."/>
        </authorList>
    </citation>
    <scope>NUCLEOTIDE SEQUENCE</scope>
    <source>
        <strain evidence="3">Hildebrandi</strain>
    </source>
</reference>
<feature type="compositionally biased region" description="Polar residues" evidence="1">
    <location>
        <begin position="136"/>
        <end position="162"/>
    </location>
</feature>
<dbReference type="OrthoDB" id="1434354at2759"/>
<evidence type="ECO:0000313" key="4">
    <source>
        <dbReference type="Proteomes" id="UP000693970"/>
    </source>
</evidence>
<dbReference type="Proteomes" id="UP000693970">
    <property type="component" value="Unassembled WGS sequence"/>
</dbReference>
<name>A0A9K3KQI6_9STRA</name>
<proteinExistence type="predicted"/>
<dbReference type="PANTHER" id="PTHR45657">
    <property type="entry name" value="CRAL-TRIO DOMAIN-CONTAINING PROTEIN YKL091C-RELATED"/>
    <property type="match status" value="1"/>
</dbReference>
<feature type="compositionally biased region" description="Polar residues" evidence="1">
    <location>
        <begin position="209"/>
        <end position="222"/>
    </location>
</feature>